<dbReference type="KEGG" id="nao:Y958_29700"/>
<sequence length="583" mass="60510">MPSLRSEDQMALVLRVISAGDCSISEGETRVCDGASFTIGRGAENDWVVNDPQRHLSKQHCRIELRGQTYFVTDTSTNGVYVGGAAAPLGRGNSQPVNDGDVINLGPCTLRLEISDQPSASVSPMATMTSAGRVAGIGHPLSGSGMTSGALADPDMEYGLEGLNNGRTGYVPSLTQVLAGDRVAEMQLTDMLGEGEAEVEAPFGGALAPSLAAHSGTGAYFEAPEVKHPVIPMDWQAEGVEGVGAQDELESVSAAAQVMAEAFAGTRNGQATARMASPAVSSPTPAGPVNGAPVNGASVNGAGATILPINPAATPVRPQPVATPVAPVPSVSPAVAPVVGLGTMNPAALATPAVAPVAQPVPVAPPQPAAQASPLTQAQAQSGPTQTPTPQSPPPQIPNDVFEAFLAGVGLPLDAVDASDAPALMHKMGVALREAVNGLRELLELRAFLKSEFRIEHTLLRAKENNPLKFSANLDGTLSVLIGRRVMGFMDAPEAIRESLRDIKAHEVALIAGMKTVVGDVLEQLSPETIKNDVSASMLPQVHKARCWERYEQVHQRMMGEQSSGPPLGSKFSSAYTQQFRSL</sequence>
<dbReference type="InterPro" id="IPR046883">
    <property type="entry name" value="T6SS_FHA_C"/>
</dbReference>
<keyword evidence="4" id="KW-1185">Reference proteome</keyword>
<dbReference type="AlphaFoldDB" id="A0A248K342"/>
<accession>A0A248K342</accession>
<feature type="compositionally biased region" description="Low complexity" evidence="1">
    <location>
        <begin position="369"/>
        <end position="389"/>
    </location>
</feature>
<dbReference type="InterPro" id="IPR000253">
    <property type="entry name" value="FHA_dom"/>
</dbReference>
<feature type="region of interest" description="Disordered" evidence="1">
    <location>
        <begin position="558"/>
        <end position="583"/>
    </location>
</feature>
<feature type="compositionally biased region" description="Polar residues" evidence="1">
    <location>
        <begin position="561"/>
        <end position="583"/>
    </location>
</feature>
<dbReference type="InterPro" id="IPR008984">
    <property type="entry name" value="SMAD_FHA_dom_sf"/>
</dbReference>
<gene>
    <name evidence="3" type="ORF">Y958_29700</name>
</gene>
<feature type="domain" description="FHA" evidence="2">
    <location>
        <begin position="37"/>
        <end position="87"/>
    </location>
</feature>
<evidence type="ECO:0000256" key="1">
    <source>
        <dbReference type="SAM" id="MobiDB-lite"/>
    </source>
</evidence>
<dbReference type="Gene3D" id="2.60.200.20">
    <property type="match status" value="1"/>
</dbReference>
<organism evidence="3 4">
    <name type="scientific">Nitrospirillum viridazoti CBAmc</name>
    <dbReference type="NCBI Taxonomy" id="1441467"/>
    <lineage>
        <taxon>Bacteria</taxon>
        <taxon>Pseudomonadati</taxon>
        <taxon>Pseudomonadota</taxon>
        <taxon>Alphaproteobacteria</taxon>
        <taxon>Rhodospirillales</taxon>
        <taxon>Azospirillaceae</taxon>
        <taxon>Nitrospirillum</taxon>
        <taxon>Nitrospirillum viridazoti</taxon>
    </lineage>
</organism>
<dbReference type="EMBL" id="CP022113">
    <property type="protein sequence ID" value="ASG25141.1"/>
    <property type="molecule type" value="Genomic_DNA"/>
</dbReference>
<feature type="region of interest" description="Disordered" evidence="1">
    <location>
        <begin position="364"/>
        <end position="398"/>
    </location>
</feature>
<name>A0A248K342_9PROT</name>
<dbReference type="SUPFAM" id="SSF49879">
    <property type="entry name" value="SMAD/FHA domain"/>
    <property type="match status" value="1"/>
</dbReference>
<evidence type="ECO:0000313" key="4">
    <source>
        <dbReference type="Proteomes" id="UP000197153"/>
    </source>
</evidence>
<dbReference type="Pfam" id="PF20232">
    <property type="entry name" value="T6SS_FHA_C"/>
    <property type="match status" value="1"/>
</dbReference>
<dbReference type="NCBIfam" id="TIGR03354">
    <property type="entry name" value="VI_FHA"/>
    <property type="match status" value="1"/>
</dbReference>
<evidence type="ECO:0000313" key="3">
    <source>
        <dbReference type="EMBL" id="ASG25141.1"/>
    </source>
</evidence>
<dbReference type="Pfam" id="PF00498">
    <property type="entry name" value="FHA"/>
    <property type="match status" value="1"/>
</dbReference>
<reference evidence="3 4" key="1">
    <citation type="submission" date="2017-06" db="EMBL/GenBank/DDBJ databases">
        <title>Complete genome sequence of Nitrospirillum amazonense strain CBAmC, an endophytic nitrogen-fixing and plant growth-promoting bacterium, isolated from sugarcane.</title>
        <authorList>
            <person name="Schwab S."/>
            <person name="dos Santos Teixeira K.R."/>
            <person name="Simoes Araujo J.L."/>
            <person name="Soares Vidal M."/>
            <person name="Borges de Freitas H.R."/>
            <person name="Rivello Crivelaro A.L."/>
            <person name="Bueno de Camargo Nunes A."/>
            <person name="dos Santos C.M."/>
            <person name="Palmeira da Silva Rosa D."/>
            <person name="da Silva Padilha D."/>
            <person name="da Silva E."/>
            <person name="Araujo Terra L."/>
            <person name="Soares Mendes V."/>
            <person name="Farinelli L."/>
            <person name="Magalhaes Cruz L."/>
            <person name="Baldani J.I."/>
        </authorList>
    </citation>
    <scope>NUCLEOTIDE SEQUENCE [LARGE SCALE GENOMIC DNA]</scope>
    <source>
        <strain evidence="3 4">CBAmC</strain>
    </source>
</reference>
<dbReference type="CDD" id="cd00060">
    <property type="entry name" value="FHA"/>
    <property type="match status" value="1"/>
</dbReference>
<protein>
    <recommendedName>
        <fullName evidence="2">FHA domain-containing protein</fullName>
    </recommendedName>
</protein>
<dbReference type="PROSITE" id="PS50006">
    <property type="entry name" value="FHA_DOMAIN"/>
    <property type="match status" value="1"/>
</dbReference>
<evidence type="ECO:0000259" key="2">
    <source>
        <dbReference type="PROSITE" id="PS50006"/>
    </source>
</evidence>
<dbReference type="InterPro" id="IPR017735">
    <property type="entry name" value="T6SS_FHA"/>
</dbReference>
<proteinExistence type="predicted"/>
<dbReference type="Proteomes" id="UP000197153">
    <property type="component" value="Chromosome 4"/>
</dbReference>
<dbReference type="SMART" id="SM00240">
    <property type="entry name" value="FHA"/>
    <property type="match status" value="1"/>
</dbReference>